<dbReference type="PANTHER" id="PTHR30388">
    <property type="entry name" value="ALDEHYDE OXIDOREDUCTASE MOLYBDENUM COFACTOR ASSEMBLY PROTEIN"/>
    <property type="match status" value="1"/>
</dbReference>
<feature type="region of interest" description="Disordered" evidence="1">
    <location>
        <begin position="261"/>
        <end position="285"/>
    </location>
</feature>
<dbReference type="InterPro" id="IPR052698">
    <property type="entry name" value="MoCofactor_Util/Proc"/>
</dbReference>
<evidence type="ECO:0000259" key="2">
    <source>
        <dbReference type="Pfam" id="PF02625"/>
    </source>
</evidence>
<organism evidence="4 5">
    <name type="scientific">Parahalioglobus pacificus</name>
    <dbReference type="NCBI Taxonomy" id="930806"/>
    <lineage>
        <taxon>Bacteria</taxon>
        <taxon>Pseudomonadati</taxon>
        <taxon>Pseudomonadota</taxon>
        <taxon>Gammaproteobacteria</taxon>
        <taxon>Cellvibrionales</taxon>
        <taxon>Halieaceae</taxon>
        <taxon>Parahalioglobus</taxon>
    </lineage>
</organism>
<keyword evidence="5" id="KW-1185">Reference proteome</keyword>
<dbReference type="Pfam" id="PF02625">
    <property type="entry name" value="XdhC_CoxI"/>
    <property type="match status" value="1"/>
</dbReference>
<reference evidence="4" key="2">
    <citation type="submission" date="2020-09" db="EMBL/GenBank/DDBJ databases">
        <authorList>
            <person name="Sun Q."/>
            <person name="Kim S."/>
        </authorList>
    </citation>
    <scope>NUCLEOTIDE SEQUENCE</scope>
    <source>
        <strain evidence="4">KCTC 23430</strain>
    </source>
</reference>
<evidence type="ECO:0000259" key="3">
    <source>
        <dbReference type="Pfam" id="PF13478"/>
    </source>
</evidence>
<name>A0A919CHB0_9GAMM</name>
<dbReference type="Proteomes" id="UP000644693">
    <property type="component" value="Unassembled WGS sequence"/>
</dbReference>
<dbReference type="Gene3D" id="3.40.50.720">
    <property type="entry name" value="NAD(P)-binding Rossmann-like Domain"/>
    <property type="match status" value="1"/>
</dbReference>
<feature type="domain" description="XdhC Rossmann" evidence="3">
    <location>
        <begin position="113"/>
        <end position="254"/>
    </location>
</feature>
<gene>
    <name evidence="4" type="ORF">GCM10007053_01500</name>
</gene>
<proteinExistence type="predicted"/>
<dbReference type="InterPro" id="IPR036291">
    <property type="entry name" value="NAD(P)-bd_dom_sf"/>
</dbReference>
<protein>
    <submittedName>
        <fullName evidence="4">Xanthine dehydrogenase accessory protein XdhC</fullName>
    </submittedName>
</protein>
<feature type="domain" description="XdhC- CoxI" evidence="2">
    <location>
        <begin position="18"/>
        <end position="83"/>
    </location>
</feature>
<evidence type="ECO:0000313" key="5">
    <source>
        <dbReference type="Proteomes" id="UP000644693"/>
    </source>
</evidence>
<comment type="caution">
    <text evidence="4">The sequence shown here is derived from an EMBL/GenBank/DDBJ whole genome shotgun (WGS) entry which is preliminary data.</text>
</comment>
<dbReference type="NCBIfam" id="TIGR02964">
    <property type="entry name" value="xanthine_xdhC"/>
    <property type="match status" value="1"/>
</dbReference>
<dbReference type="RefSeq" id="WP_189474240.1">
    <property type="nucleotide sequence ID" value="NZ_BMYM01000001.1"/>
</dbReference>
<dbReference type="Pfam" id="PF13478">
    <property type="entry name" value="XdhC_C"/>
    <property type="match status" value="1"/>
</dbReference>
<dbReference type="InterPro" id="IPR027051">
    <property type="entry name" value="XdhC_Rossmann_dom"/>
</dbReference>
<dbReference type="InterPro" id="IPR014308">
    <property type="entry name" value="Xanthine_DH_XdhC"/>
</dbReference>
<dbReference type="AlphaFoldDB" id="A0A919CHB0"/>
<dbReference type="InterPro" id="IPR003777">
    <property type="entry name" value="XdhC_CoxI"/>
</dbReference>
<sequence>MTQLQTHTHWADAVATLRQQGQDFVIVTVLSVTGSTPREDGSKMVIGQEASYGSIGGGHLELQATARAARMLRDTGEARHLEYFPLGPKLGQCCGGSAHLLFERFNGESFNIALFGAGHVGQALAPLLAQLPCRLHWIDSREAFAGMGESATGNVAHYDPPADAVADLPPDTCYIIMTHNHQHDYEILTKALTRRDAAYIGLIGSTTKWRRFQMRLEHQGFSAEDYQAVRCPIGLSQVPGKLPVEVAVSVAGEVMSLRHQLGQARPGPSPAPAQLRALQRQEEIE</sequence>
<dbReference type="SUPFAM" id="SSF51735">
    <property type="entry name" value="NAD(P)-binding Rossmann-fold domains"/>
    <property type="match status" value="1"/>
</dbReference>
<dbReference type="EMBL" id="BMYM01000001">
    <property type="protein sequence ID" value="GHD25555.1"/>
    <property type="molecule type" value="Genomic_DNA"/>
</dbReference>
<accession>A0A919CHB0</accession>
<evidence type="ECO:0000256" key="1">
    <source>
        <dbReference type="SAM" id="MobiDB-lite"/>
    </source>
</evidence>
<evidence type="ECO:0000313" key="4">
    <source>
        <dbReference type="EMBL" id="GHD25555.1"/>
    </source>
</evidence>
<reference evidence="4" key="1">
    <citation type="journal article" date="2014" name="Int. J. Syst. Evol. Microbiol.">
        <title>Complete genome sequence of Corynebacterium casei LMG S-19264T (=DSM 44701T), isolated from a smear-ripened cheese.</title>
        <authorList>
            <consortium name="US DOE Joint Genome Institute (JGI-PGF)"/>
            <person name="Walter F."/>
            <person name="Albersmeier A."/>
            <person name="Kalinowski J."/>
            <person name="Ruckert C."/>
        </authorList>
    </citation>
    <scope>NUCLEOTIDE SEQUENCE</scope>
    <source>
        <strain evidence="4">KCTC 23430</strain>
    </source>
</reference>
<dbReference type="PANTHER" id="PTHR30388:SF6">
    <property type="entry name" value="XANTHINE DEHYDROGENASE SUBUNIT A-RELATED"/>
    <property type="match status" value="1"/>
</dbReference>